<evidence type="ECO:0000256" key="6">
    <source>
        <dbReference type="SAM" id="MobiDB-lite"/>
    </source>
</evidence>
<keyword evidence="3 7" id="KW-0812">Transmembrane</keyword>
<gene>
    <name evidence="8" type="ORF">ODALV1_LOCUS5364</name>
</gene>
<keyword evidence="2" id="KW-1003">Cell membrane</keyword>
<evidence type="ECO:0000256" key="7">
    <source>
        <dbReference type="SAM" id="Phobius"/>
    </source>
</evidence>
<keyword evidence="4 7" id="KW-1133">Transmembrane helix</keyword>
<evidence type="ECO:0000256" key="5">
    <source>
        <dbReference type="ARBA" id="ARBA00023136"/>
    </source>
</evidence>
<keyword evidence="5 7" id="KW-0472">Membrane</keyword>
<sequence>MGASKYEYSTTDVTSGSARSNKNSELGLLDKKSSIIISTCSMGRRCLCDTIKPMLALAQAFGLVPLSLDHERIAGALGESTQCKLQFRWTSFAVIVNTILIIFFLTILPIARSEIKDRMSAVFTGTDLYAFTFQTLVMVLETTALLMFGRIHKQKFAQVLLTLCTCCFTVTVGAYATILQGEGMSSPQGKELTRAWGMQLYCAAIFLFLILISGQLVTNAAASAAPVLNSVPLSELDEKSQRQIMAFLHKISAFPTTMRAVNVTSISTTFLASASTNIITYLLVLMQFKLSFESWYGHNETDLTTAATNHGNNLTYLTTDNSTG</sequence>
<accession>A0ABP1Q537</accession>
<dbReference type="Pfam" id="PF08395">
    <property type="entry name" value="7tm_7"/>
    <property type="match status" value="1"/>
</dbReference>
<comment type="subcellular location">
    <subcellularLocation>
        <location evidence="1">Cell membrane</location>
        <topology evidence="1">Multi-pass membrane protein</topology>
    </subcellularLocation>
</comment>
<keyword evidence="9" id="KW-1185">Reference proteome</keyword>
<feature type="transmembrane region" description="Helical" evidence="7">
    <location>
        <begin position="198"/>
        <end position="217"/>
    </location>
</feature>
<evidence type="ECO:0000313" key="8">
    <source>
        <dbReference type="EMBL" id="CAL8082963.1"/>
    </source>
</evidence>
<dbReference type="Proteomes" id="UP001642540">
    <property type="component" value="Unassembled WGS sequence"/>
</dbReference>
<feature type="transmembrane region" description="Helical" evidence="7">
    <location>
        <begin position="160"/>
        <end position="178"/>
    </location>
</feature>
<dbReference type="InterPro" id="IPR013604">
    <property type="entry name" value="7TM_chemorcpt"/>
</dbReference>
<feature type="transmembrane region" description="Helical" evidence="7">
    <location>
        <begin position="128"/>
        <end position="148"/>
    </location>
</feature>
<feature type="transmembrane region" description="Helical" evidence="7">
    <location>
        <begin position="89"/>
        <end position="108"/>
    </location>
</feature>
<evidence type="ECO:0000256" key="4">
    <source>
        <dbReference type="ARBA" id="ARBA00022989"/>
    </source>
</evidence>
<feature type="compositionally biased region" description="Polar residues" evidence="6">
    <location>
        <begin position="7"/>
        <end position="22"/>
    </location>
</feature>
<reference evidence="8 9" key="1">
    <citation type="submission" date="2024-08" db="EMBL/GenBank/DDBJ databases">
        <authorList>
            <person name="Cucini C."/>
            <person name="Frati F."/>
        </authorList>
    </citation>
    <scope>NUCLEOTIDE SEQUENCE [LARGE SCALE GENOMIC DNA]</scope>
</reference>
<evidence type="ECO:0000256" key="3">
    <source>
        <dbReference type="ARBA" id="ARBA00022692"/>
    </source>
</evidence>
<comment type="caution">
    <text evidence="8">The sequence shown here is derived from an EMBL/GenBank/DDBJ whole genome shotgun (WGS) entry which is preliminary data.</text>
</comment>
<name>A0ABP1Q537_9HEXA</name>
<feature type="region of interest" description="Disordered" evidence="6">
    <location>
        <begin position="1"/>
        <end position="22"/>
    </location>
</feature>
<evidence type="ECO:0000256" key="1">
    <source>
        <dbReference type="ARBA" id="ARBA00004651"/>
    </source>
</evidence>
<evidence type="ECO:0000256" key="2">
    <source>
        <dbReference type="ARBA" id="ARBA00022475"/>
    </source>
</evidence>
<protein>
    <submittedName>
        <fullName evidence="8">Uncharacterized protein</fullName>
    </submittedName>
</protein>
<organism evidence="8 9">
    <name type="scientific">Orchesella dallaii</name>
    <dbReference type="NCBI Taxonomy" id="48710"/>
    <lineage>
        <taxon>Eukaryota</taxon>
        <taxon>Metazoa</taxon>
        <taxon>Ecdysozoa</taxon>
        <taxon>Arthropoda</taxon>
        <taxon>Hexapoda</taxon>
        <taxon>Collembola</taxon>
        <taxon>Entomobryomorpha</taxon>
        <taxon>Entomobryoidea</taxon>
        <taxon>Orchesellidae</taxon>
        <taxon>Orchesellinae</taxon>
        <taxon>Orchesella</taxon>
    </lineage>
</organism>
<evidence type="ECO:0000313" key="9">
    <source>
        <dbReference type="Proteomes" id="UP001642540"/>
    </source>
</evidence>
<dbReference type="EMBL" id="CAXLJM020000016">
    <property type="protein sequence ID" value="CAL8082963.1"/>
    <property type="molecule type" value="Genomic_DNA"/>
</dbReference>
<proteinExistence type="predicted"/>